<feature type="transmembrane region" description="Helical" evidence="1">
    <location>
        <begin position="12"/>
        <end position="30"/>
    </location>
</feature>
<accession>A0A1I1DMT6</accession>
<dbReference type="Proteomes" id="UP000240042">
    <property type="component" value="Unassembled WGS sequence"/>
</dbReference>
<feature type="transmembrane region" description="Helical" evidence="1">
    <location>
        <begin position="96"/>
        <end position="114"/>
    </location>
</feature>
<evidence type="ECO:0000313" key="3">
    <source>
        <dbReference type="Proteomes" id="UP000240042"/>
    </source>
</evidence>
<name>A0A1I1DMT6_BREAD</name>
<feature type="transmembrane region" description="Helical" evidence="1">
    <location>
        <begin position="126"/>
        <end position="147"/>
    </location>
</feature>
<feature type="transmembrane region" description="Helical" evidence="1">
    <location>
        <begin position="167"/>
        <end position="194"/>
    </location>
</feature>
<evidence type="ECO:0000256" key="1">
    <source>
        <dbReference type="SAM" id="Phobius"/>
    </source>
</evidence>
<keyword evidence="1" id="KW-0812">Transmembrane</keyword>
<gene>
    <name evidence="2" type="ORF">SAMN02745150_00646</name>
</gene>
<feature type="transmembrane region" description="Helical" evidence="1">
    <location>
        <begin position="65"/>
        <end position="84"/>
    </location>
</feature>
<keyword evidence="3" id="KW-1185">Reference proteome</keyword>
<keyword evidence="1" id="KW-0472">Membrane</keyword>
<protein>
    <recommendedName>
        <fullName evidence="4">Electron transport complex protein RnfE</fullName>
    </recommendedName>
</protein>
<reference evidence="3" key="1">
    <citation type="submission" date="2016-10" db="EMBL/GenBank/DDBJ databases">
        <authorList>
            <person name="Varghese N."/>
            <person name="Submissions S."/>
        </authorList>
    </citation>
    <scope>NUCLEOTIDE SEQUENCE [LARGE SCALE GENOMIC DNA]</scope>
    <source>
        <strain evidence="3">ATCC 43811</strain>
    </source>
</reference>
<organism evidence="2 3">
    <name type="scientific">Brevinema andersonii</name>
    <dbReference type="NCBI Taxonomy" id="34097"/>
    <lineage>
        <taxon>Bacteria</taxon>
        <taxon>Pseudomonadati</taxon>
        <taxon>Spirochaetota</taxon>
        <taxon>Spirochaetia</taxon>
        <taxon>Brevinematales</taxon>
        <taxon>Brevinemataceae</taxon>
        <taxon>Brevinema</taxon>
    </lineage>
</organism>
<keyword evidence="1" id="KW-1133">Transmembrane helix</keyword>
<dbReference type="STRING" id="34097.SAMN02745150_00646"/>
<feature type="transmembrane region" description="Helical" evidence="1">
    <location>
        <begin position="36"/>
        <end position="58"/>
    </location>
</feature>
<dbReference type="EMBL" id="FOKY01000002">
    <property type="protein sequence ID" value="SFB75682.1"/>
    <property type="molecule type" value="Genomic_DNA"/>
</dbReference>
<evidence type="ECO:0008006" key="4">
    <source>
        <dbReference type="Google" id="ProtNLM"/>
    </source>
</evidence>
<proteinExistence type="predicted"/>
<evidence type="ECO:0000313" key="2">
    <source>
        <dbReference type="EMBL" id="SFB75682.1"/>
    </source>
</evidence>
<sequence>MKFIRGKMNKIFIDSSTLFVVVMFPLIYTIDYTKIALIAAIGVLLLYPLIGTINVLFFKYVSCSIRFYIASFLATLLSGLYLLLIKHFDFQIYSQLKFIFPASMASCSVMIFWLNENIALSEKSFGKDAILLSFLLIIAAMVREISIDRSINMQLGDWEIVWYFSDFVINGIFVYRRAITLFFIGFMLMIIAVWEKSQ</sequence>
<dbReference type="AlphaFoldDB" id="A0A1I1DMT6"/>